<dbReference type="GO" id="GO:1990904">
    <property type="term" value="C:ribonucleoprotein complex"/>
    <property type="evidence" value="ECO:0007669"/>
    <property type="project" value="UniProtKB-KW"/>
</dbReference>
<protein>
    <submittedName>
        <fullName evidence="2">Like-Sm ribonucleoprotein, eukaryotic and archaea-type, core</fullName>
    </submittedName>
</protein>
<evidence type="ECO:0000313" key="2">
    <source>
        <dbReference type="EMBL" id="EFK96211.1"/>
    </source>
</evidence>
<dbReference type="InterPro" id="IPR001163">
    <property type="entry name" value="Sm_dom_euk/arc"/>
</dbReference>
<name>D9PJQ4_9ZZZZ</name>
<dbReference type="AlphaFoldDB" id="D9PJQ4"/>
<proteinExistence type="predicted"/>
<dbReference type="SMART" id="SM00651">
    <property type="entry name" value="Sm"/>
    <property type="match status" value="1"/>
</dbReference>
<evidence type="ECO:0000259" key="1">
    <source>
        <dbReference type="PROSITE" id="PS52002"/>
    </source>
</evidence>
<keyword evidence="2" id="KW-0687">Ribonucleoprotein</keyword>
<reference evidence="2" key="2">
    <citation type="journal article" date="2011" name="Microb. Ecol.">
        <title>Taxonomic and Functional Metagenomic Profiling of the Microbial Community in the Anoxic Sediment of a Sub-saline Shallow Lake (Laguna de Carrizo, Central Spain).</title>
        <authorList>
            <person name="Ferrer M."/>
            <person name="Guazzaroni M.E."/>
            <person name="Richter M."/>
            <person name="Garcia-Salamanca A."/>
            <person name="Yarza P."/>
            <person name="Suarez-Suarez A."/>
            <person name="Solano J."/>
            <person name="Alcaide M."/>
            <person name="van Dillewijn P."/>
            <person name="Molina-Henares M.A."/>
            <person name="Lopez-Cortes N."/>
            <person name="Al-Ramahi Y."/>
            <person name="Guerrero C."/>
            <person name="Acosta A."/>
            <person name="de Eugenio L.I."/>
            <person name="Martinez V."/>
            <person name="Marques S."/>
            <person name="Rojo F."/>
            <person name="Santero E."/>
            <person name="Genilloud O."/>
            <person name="Perez-Perez J."/>
            <person name="Rossello-Mora R."/>
            <person name="Ramos J.L."/>
        </authorList>
    </citation>
    <scope>NUCLEOTIDE SEQUENCE</scope>
</reference>
<organism evidence="2">
    <name type="scientific">sediment metagenome</name>
    <dbReference type="NCBI Taxonomy" id="749907"/>
    <lineage>
        <taxon>unclassified sequences</taxon>
        <taxon>metagenomes</taxon>
        <taxon>ecological metagenomes</taxon>
    </lineage>
</organism>
<dbReference type="InterPro" id="IPR047575">
    <property type="entry name" value="Sm"/>
</dbReference>
<dbReference type="InterPro" id="IPR010920">
    <property type="entry name" value="LSM_dom_sf"/>
</dbReference>
<feature type="domain" description="Sm" evidence="1">
    <location>
        <begin position="9"/>
        <end position="78"/>
    </location>
</feature>
<gene>
    <name evidence="2" type="ORF">LDC_1767</name>
</gene>
<dbReference type="EMBL" id="ADZX01000543">
    <property type="protein sequence ID" value="EFK96211.1"/>
    <property type="molecule type" value="Genomic_DNA"/>
</dbReference>
<dbReference type="GO" id="GO:0003723">
    <property type="term" value="F:RNA binding"/>
    <property type="evidence" value="ECO:0007669"/>
    <property type="project" value="InterPro"/>
</dbReference>
<accession>D9PJQ4</accession>
<dbReference type="Pfam" id="PF01423">
    <property type="entry name" value="LSM"/>
    <property type="match status" value="1"/>
</dbReference>
<dbReference type="Gene3D" id="2.30.30.100">
    <property type="match status" value="1"/>
</dbReference>
<dbReference type="PROSITE" id="PS52002">
    <property type="entry name" value="SM"/>
    <property type="match status" value="1"/>
</dbReference>
<dbReference type="SUPFAM" id="SSF50182">
    <property type="entry name" value="Sm-like ribonucleoproteins"/>
    <property type="match status" value="1"/>
</dbReference>
<comment type="caution">
    <text evidence="2">The sequence shown here is derived from an EMBL/GenBank/DDBJ whole genome shotgun (WGS) entry which is preliminary data.</text>
</comment>
<reference evidence="2" key="1">
    <citation type="submission" date="2010-07" db="EMBL/GenBank/DDBJ databases">
        <authorList>
            <consortium name="CONSOLIDER consortium CSD2007-00005"/>
            <person name="Guazzaroni M.-E."/>
            <person name="Richter M."/>
            <person name="Garcia-Salamanca A."/>
            <person name="Yarza P."/>
            <person name="Ferrer M."/>
        </authorList>
    </citation>
    <scope>NUCLEOTIDE SEQUENCE</scope>
</reference>
<sequence length="78" mass="8635">MENGNGNKRPLDVLGSSLEKNILVKTKFGDDITGILKAFDSHINIWMDEARMQGEKKEVNLGKVLIRGDNIVLISPAK</sequence>